<comment type="caution">
    <text evidence="6">The sequence shown here is derived from an EMBL/GenBank/DDBJ whole genome shotgun (WGS) entry which is preliminary data.</text>
</comment>
<dbReference type="AlphaFoldDB" id="A0A811P2E8"/>
<reference evidence="6" key="1">
    <citation type="submission" date="2020-10" db="EMBL/GenBank/DDBJ databases">
        <authorList>
            <person name="Han B."/>
            <person name="Lu T."/>
            <person name="Zhao Q."/>
            <person name="Huang X."/>
            <person name="Zhao Y."/>
        </authorList>
    </citation>
    <scope>NUCLEOTIDE SEQUENCE</scope>
</reference>
<evidence type="ECO:0000256" key="1">
    <source>
        <dbReference type="ARBA" id="ARBA00004141"/>
    </source>
</evidence>
<evidence type="ECO:0000259" key="5">
    <source>
        <dbReference type="Pfam" id="PF06813"/>
    </source>
</evidence>
<keyword evidence="4" id="KW-0472">Membrane</keyword>
<organism evidence="6 7">
    <name type="scientific">Miscanthus lutarioriparius</name>
    <dbReference type="NCBI Taxonomy" id="422564"/>
    <lineage>
        <taxon>Eukaryota</taxon>
        <taxon>Viridiplantae</taxon>
        <taxon>Streptophyta</taxon>
        <taxon>Embryophyta</taxon>
        <taxon>Tracheophyta</taxon>
        <taxon>Spermatophyta</taxon>
        <taxon>Magnoliopsida</taxon>
        <taxon>Liliopsida</taxon>
        <taxon>Poales</taxon>
        <taxon>Poaceae</taxon>
        <taxon>PACMAD clade</taxon>
        <taxon>Panicoideae</taxon>
        <taxon>Andropogonodae</taxon>
        <taxon>Andropogoneae</taxon>
        <taxon>Saccharinae</taxon>
        <taxon>Miscanthus</taxon>
    </lineage>
</organism>
<sequence length="178" mass="19432">MEMRHEWLARDNIERRRGMSVEQFVAEVEEPNRPVLLEGCIDTWPALQKWSRDYLLEISTGGQAGGDRAVVHAVRVPADPVVVGGATYAFGIYSQELRSVMGYDQCAVATLAFFKDLGPNVGVPAGLLNEVAPPWLVLAVGATMNLAGHLMVYLSLASRVARPPVWLMCAYIYAGANS</sequence>
<keyword evidence="7" id="KW-1185">Reference proteome</keyword>
<dbReference type="Proteomes" id="UP000604825">
    <property type="component" value="Unassembled WGS sequence"/>
</dbReference>
<keyword evidence="2" id="KW-0812">Transmembrane</keyword>
<evidence type="ECO:0000313" key="6">
    <source>
        <dbReference type="EMBL" id="CAD6232368.1"/>
    </source>
</evidence>
<proteinExistence type="predicted"/>
<evidence type="ECO:0000256" key="4">
    <source>
        <dbReference type="ARBA" id="ARBA00023136"/>
    </source>
</evidence>
<protein>
    <recommendedName>
        <fullName evidence="5">Nodulin-like domain-containing protein</fullName>
    </recommendedName>
</protein>
<dbReference type="SUPFAM" id="SSF51197">
    <property type="entry name" value="Clavaminate synthase-like"/>
    <property type="match status" value="1"/>
</dbReference>
<dbReference type="InterPro" id="IPR010658">
    <property type="entry name" value="Nodulin-like"/>
</dbReference>
<dbReference type="GO" id="GO:0016020">
    <property type="term" value="C:membrane"/>
    <property type="evidence" value="ECO:0007669"/>
    <property type="project" value="UniProtKB-SubCell"/>
</dbReference>
<dbReference type="EMBL" id="CAJGYO010000005">
    <property type="protein sequence ID" value="CAD6232368.1"/>
    <property type="molecule type" value="Genomic_DNA"/>
</dbReference>
<accession>A0A811P2E8</accession>
<name>A0A811P2E8_9POAL</name>
<feature type="domain" description="Nodulin-like" evidence="5">
    <location>
        <begin position="82"/>
        <end position="178"/>
    </location>
</feature>
<dbReference type="Gene3D" id="2.60.120.650">
    <property type="entry name" value="Cupin"/>
    <property type="match status" value="1"/>
</dbReference>
<evidence type="ECO:0000256" key="3">
    <source>
        <dbReference type="ARBA" id="ARBA00022989"/>
    </source>
</evidence>
<evidence type="ECO:0000256" key="2">
    <source>
        <dbReference type="ARBA" id="ARBA00022692"/>
    </source>
</evidence>
<dbReference type="Pfam" id="PF06813">
    <property type="entry name" value="Nodulin-like"/>
    <property type="match status" value="1"/>
</dbReference>
<evidence type="ECO:0000313" key="7">
    <source>
        <dbReference type="Proteomes" id="UP000604825"/>
    </source>
</evidence>
<dbReference type="PANTHER" id="PTHR21576">
    <property type="entry name" value="UNCHARACTERIZED NODULIN-LIKE PROTEIN"/>
    <property type="match status" value="1"/>
</dbReference>
<keyword evidence="3" id="KW-1133">Transmembrane helix</keyword>
<comment type="subcellular location">
    <subcellularLocation>
        <location evidence="1">Membrane</location>
        <topology evidence="1">Multi-pass membrane protein</topology>
    </subcellularLocation>
</comment>
<gene>
    <name evidence="6" type="ORF">NCGR_LOCUS22053</name>
</gene>
<dbReference type="PANTHER" id="PTHR21576:SF30">
    <property type="entry name" value="NODULIN-LIKE FAMILY PROTEIN, EXPRESSED"/>
    <property type="match status" value="1"/>
</dbReference>
<dbReference type="OrthoDB" id="410267at2759"/>